<dbReference type="InterPro" id="IPR029016">
    <property type="entry name" value="GAF-like_dom_sf"/>
</dbReference>
<feature type="modified residue" description="4-aspartylphosphate" evidence="6">
    <location>
        <position position="1038"/>
    </location>
</feature>
<dbReference type="SUPFAM" id="SSF47384">
    <property type="entry name" value="Homodimeric domain of signal transducing histidine kinase"/>
    <property type="match status" value="1"/>
</dbReference>
<dbReference type="InterPro" id="IPR036097">
    <property type="entry name" value="HisK_dim/P_sf"/>
</dbReference>
<evidence type="ECO:0000313" key="11">
    <source>
        <dbReference type="EMBL" id="GAN12350.1"/>
    </source>
</evidence>
<dbReference type="CDD" id="cd18161">
    <property type="entry name" value="REC_hyHK_blue-like"/>
    <property type="match status" value="1"/>
</dbReference>
<evidence type="ECO:0000256" key="6">
    <source>
        <dbReference type="PROSITE-ProRule" id="PRU00169"/>
    </source>
</evidence>
<reference evidence="11 12" key="1">
    <citation type="submission" date="2014-08" db="EMBL/GenBank/DDBJ databases">
        <title>Whole genome shotgun sequence of Sphingomonas paucimobilis NBRC 13935.</title>
        <authorList>
            <person name="Hosoyama A."/>
            <person name="Hashimoto M."/>
            <person name="Hosoyama Y."/>
            <person name="Noguchi M."/>
            <person name="Uohara A."/>
            <person name="Ohji S."/>
            <person name="Katano-Makiyama Y."/>
            <person name="Ichikawa N."/>
            <person name="Kimura A."/>
            <person name="Yamazoe A."/>
            <person name="Fujita N."/>
        </authorList>
    </citation>
    <scope>NUCLEOTIDE SEQUENCE [LARGE SCALE GENOMIC DNA]</scope>
    <source>
        <strain evidence="11 12">NBRC 13935</strain>
    </source>
</reference>
<dbReference type="CDD" id="cd16919">
    <property type="entry name" value="HATPase_CckA-like"/>
    <property type="match status" value="1"/>
</dbReference>
<dbReference type="SUPFAM" id="SSF52172">
    <property type="entry name" value="CheY-like"/>
    <property type="match status" value="1"/>
</dbReference>
<dbReference type="PANTHER" id="PTHR43304">
    <property type="entry name" value="PHYTOCHROME-LIKE PROTEIN CPH1"/>
    <property type="match status" value="1"/>
</dbReference>
<evidence type="ECO:0000313" key="12">
    <source>
        <dbReference type="Proteomes" id="UP000032025"/>
    </source>
</evidence>
<feature type="domain" description="PAS" evidence="9">
    <location>
        <begin position="329"/>
        <end position="385"/>
    </location>
</feature>
<dbReference type="InterPro" id="IPR036890">
    <property type="entry name" value="HATPase_C_sf"/>
</dbReference>
<proteinExistence type="predicted"/>
<dbReference type="InterPro" id="IPR013656">
    <property type="entry name" value="PAS_4"/>
</dbReference>
<comment type="catalytic activity">
    <reaction evidence="1">
        <text>ATP + protein L-histidine = ADP + protein N-phospho-L-histidine.</text>
        <dbReference type="EC" id="2.7.13.3"/>
    </reaction>
</comment>
<gene>
    <name evidence="11" type="ORF">SP6_07_01360</name>
</gene>
<dbReference type="SMART" id="SM00387">
    <property type="entry name" value="HATPase_c"/>
    <property type="match status" value="1"/>
</dbReference>
<dbReference type="GO" id="GO:0000155">
    <property type="term" value="F:phosphorelay sensor kinase activity"/>
    <property type="evidence" value="ECO:0007669"/>
    <property type="project" value="InterPro"/>
</dbReference>
<dbReference type="EC" id="2.7.13.3" evidence="2"/>
<dbReference type="InterPro" id="IPR035965">
    <property type="entry name" value="PAS-like_dom_sf"/>
</dbReference>
<keyword evidence="4" id="KW-0808">Transferase</keyword>
<dbReference type="Pfam" id="PF00072">
    <property type="entry name" value="Response_reg"/>
    <property type="match status" value="1"/>
</dbReference>
<evidence type="ECO:0000259" key="10">
    <source>
        <dbReference type="PROSITE" id="PS50113"/>
    </source>
</evidence>
<dbReference type="Gene3D" id="3.30.565.10">
    <property type="entry name" value="Histidine kinase-like ATPase, C-terminal domain"/>
    <property type="match status" value="1"/>
</dbReference>
<dbReference type="Gene3D" id="3.30.450.40">
    <property type="match status" value="1"/>
</dbReference>
<dbReference type="SMART" id="SM00086">
    <property type="entry name" value="PAC"/>
    <property type="match status" value="2"/>
</dbReference>
<dbReference type="Pfam" id="PF00512">
    <property type="entry name" value="HisKA"/>
    <property type="match status" value="1"/>
</dbReference>
<dbReference type="FunFam" id="3.30.450.20:FF:000099">
    <property type="entry name" value="Sensory box sensor histidine kinase"/>
    <property type="match status" value="1"/>
</dbReference>
<dbReference type="InterPro" id="IPR013767">
    <property type="entry name" value="PAS_fold"/>
</dbReference>
<evidence type="ECO:0000256" key="1">
    <source>
        <dbReference type="ARBA" id="ARBA00000085"/>
    </source>
</evidence>
<dbReference type="InterPro" id="IPR001789">
    <property type="entry name" value="Sig_transdc_resp-reg_receiver"/>
</dbReference>
<evidence type="ECO:0000259" key="8">
    <source>
        <dbReference type="PROSITE" id="PS50110"/>
    </source>
</evidence>
<dbReference type="NCBIfam" id="TIGR00229">
    <property type="entry name" value="sensory_box"/>
    <property type="match status" value="2"/>
</dbReference>
<organism evidence="11 12">
    <name type="scientific">Sphingomonas paucimobilis NBRC 13935</name>
    <dbReference type="NCBI Taxonomy" id="1219050"/>
    <lineage>
        <taxon>Bacteria</taxon>
        <taxon>Pseudomonadati</taxon>
        <taxon>Pseudomonadota</taxon>
        <taxon>Alphaproteobacteria</taxon>
        <taxon>Sphingomonadales</taxon>
        <taxon>Sphingomonadaceae</taxon>
        <taxon>Sphingomonas</taxon>
    </lineage>
</organism>
<dbReference type="RefSeq" id="WP_007405495.1">
    <property type="nucleotide sequence ID" value="NZ_BBJS01000007.1"/>
</dbReference>
<dbReference type="CDD" id="cd00130">
    <property type="entry name" value="PAS"/>
    <property type="match status" value="2"/>
</dbReference>
<dbReference type="InterPro" id="IPR003018">
    <property type="entry name" value="GAF"/>
</dbReference>
<keyword evidence="5" id="KW-0418">Kinase</keyword>
<dbReference type="GO" id="GO:0006355">
    <property type="term" value="P:regulation of DNA-templated transcription"/>
    <property type="evidence" value="ECO:0007669"/>
    <property type="project" value="InterPro"/>
</dbReference>
<dbReference type="InterPro" id="IPR003661">
    <property type="entry name" value="HisK_dim/P_dom"/>
</dbReference>
<dbReference type="SUPFAM" id="SSF55785">
    <property type="entry name" value="PYP-like sensor domain (PAS domain)"/>
    <property type="match status" value="4"/>
</dbReference>
<sequence length="1110" mass="123051">MTPPNDQGPVPAWNEDARLAALDRYAILDTGRDAAFDDVVRLIADVFEAPIAVVNFVAADRQWFKAEIGVGTDTLPLDASLCRHAILQPGVFIVPDTLEDERFVHNPLVAGDPRLRFYAGALLETSDGLPIGTLCVLDTKPRPDGITERQRFTLQLLARQVMAQLDLRYEIAMREEHALRLEAEIAGRNAADQAHRESKRRLDAVLNNTRMAVFLMDEQQQCVYANAAAETLTGYSLAQMKGRPLHNVVHHTRPDGSHYPLEECPIDRAFPERAQMDGEELFVRPDGSFYPVRFTASPLLDENEQPVGTIIEARDITASRARDAALRESEARFRNMADHAPVMMWVTDADGNCTYLNRAWYEFTGQSEDAAHGLGWLDAVHPDDKGWSGDMFLAANAAREAFRLEYRLRNRDGSYRWAIDAASPRFDAHGVFLGYIGSVIDINERREAENALRISEERYRTLFETIEVGFCIAEVLFDGDQAVDYRFIEANPAFEKQTGLLHAAGRTARELVPGLEQFWFDRYGQVARSGEAARFESGSDAMGRWFDVHALRIGHPSANRIAILFNDVSARRQAELQLREINDTLELRVEEAVAERQLWADVIENTDALIAVVSSGFRYLALNAAYAEEFERIFGVRPKVGDHLPDLMAQMPEHCEPVLAIWRRALEGENFSVVEEFGDPDRDRPYYELRFNALHDRMGRFVGAFQYAVDVSDRLRDQARLAEAEEQLRQAQKMEAVGQLTGGIAHDFNNLLAGIIGSLEIIERRLSTGRTDGLDRFINGAQTSAQRAAALTQRLLAFSRRQTLDPKPTDVNRLVFGMEDLIRRTVGPAIKVEVVGAGGLWPAKVDAAQLESALLNLAINARDAMPMGGRLTIETANKWLDDRGARERQLPPGQYLSICVTDSGTGIPKDIVDRIFDPFFTTKPIGQGTGLGLSMIHGFVRQSGGQVRVYSEEGHGTTMCLYLPRFLGEVGEDQVPDEAIADDGAGRTVLVIDDEATVRMLIVEVLEEAGYTAIEAEDGPSGMKVLQSDIAIDLLITDVGLPGGMNGRQVADAAREIRPDLKVLFVTGFAENAAVGNGHLSPGMAVVTKPFVMTELGNKIVEILETPIGA</sequence>
<feature type="domain" description="PAS" evidence="9">
    <location>
        <begin position="198"/>
        <end position="255"/>
    </location>
</feature>
<dbReference type="InterPro" id="IPR000014">
    <property type="entry name" value="PAS"/>
</dbReference>
<evidence type="ECO:0000259" key="9">
    <source>
        <dbReference type="PROSITE" id="PS50112"/>
    </source>
</evidence>
<name>A0A0C9LZU4_SPHPI</name>
<evidence type="ECO:0000256" key="2">
    <source>
        <dbReference type="ARBA" id="ARBA00012438"/>
    </source>
</evidence>
<evidence type="ECO:0000256" key="4">
    <source>
        <dbReference type="ARBA" id="ARBA00022679"/>
    </source>
</evidence>
<dbReference type="InterPro" id="IPR011006">
    <property type="entry name" value="CheY-like_superfamily"/>
</dbReference>
<dbReference type="PROSITE" id="PS50109">
    <property type="entry name" value="HIS_KIN"/>
    <property type="match status" value="1"/>
</dbReference>
<dbReference type="InterPro" id="IPR000700">
    <property type="entry name" value="PAS-assoc_C"/>
</dbReference>
<dbReference type="Proteomes" id="UP000032025">
    <property type="component" value="Unassembled WGS sequence"/>
</dbReference>
<dbReference type="PRINTS" id="PR00344">
    <property type="entry name" value="BCTRLSENSOR"/>
</dbReference>
<dbReference type="InterPro" id="IPR001610">
    <property type="entry name" value="PAC"/>
</dbReference>
<feature type="domain" description="PAC" evidence="10">
    <location>
        <begin position="276"/>
        <end position="328"/>
    </location>
</feature>
<dbReference type="Pfam" id="PF00989">
    <property type="entry name" value="PAS"/>
    <property type="match status" value="2"/>
</dbReference>
<dbReference type="PROSITE" id="PS50112">
    <property type="entry name" value="PAS"/>
    <property type="match status" value="2"/>
</dbReference>
<feature type="domain" description="PAC" evidence="10">
    <location>
        <begin position="402"/>
        <end position="454"/>
    </location>
</feature>
<dbReference type="EMBL" id="BBJS01000007">
    <property type="protein sequence ID" value="GAN12350.1"/>
    <property type="molecule type" value="Genomic_DNA"/>
</dbReference>
<dbReference type="SMART" id="SM00091">
    <property type="entry name" value="PAS"/>
    <property type="match status" value="3"/>
</dbReference>
<dbReference type="PANTHER" id="PTHR43304:SF1">
    <property type="entry name" value="PAC DOMAIN-CONTAINING PROTEIN"/>
    <property type="match status" value="1"/>
</dbReference>
<dbReference type="SUPFAM" id="SSF55781">
    <property type="entry name" value="GAF domain-like"/>
    <property type="match status" value="1"/>
</dbReference>
<dbReference type="AlphaFoldDB" id="A0A0C9LZU4"/>
<dbReference type="Pfam" id="PF13188">
    <property type="entry name" value="PAS_8"/>
    <property type="match status" value="1"/>
</dbReference>
<dbReference type="PROSITE" id="PS50110">
    <property type="entry name" value="RESPONSE_REGULATORY"/>
    <property type="match status" value="1"/>
</dbReference>
<dbReference type="Gene3D" id="3.40.50.2300">
    <property type="match status" value="1"/>
</dbReference>
<evidence type="ECO:0000256" key="3">
    <source>
        <dbReference type="ARBA" id="ARBA00022553"/>
    </source>
</evidence>
<dbReference type="CDD" id="cd00082">
    <property type="entry name" value="HisKA"/>
    <property type="match status" value="1"/>
</dbReference>
<dbReference type="SUPFAM" id="SSF55874">
    <property type="entry name" value="ATPase domain of HSP90 chaperone/DNA topoisomerase II/histidine kinase"/>
    <property type="match status" value="1"/>
</dbReference>
<feature type="domain" description="Histidine kinase" evidence="7">
    <location>
        <begin position="743"/>
        <end position="967"/>
    </location>
</feature>
<dbReference type="PROSITE" id="PS50113">
    <property type="entry name" value="PAC"/>
    <property type="match status" value="2"/>
</dbReference>
<evidence type="ECO:0000256" key="5">
    <source>
        <dbReference type="ARBA" id="ARBA00022777"/>
    </source>
</evidence>
<dbReference type="SMART" id="SM00388">
    <property type="entry name" value="HisKA"/>
    <property type="match status" value="1"/>
</dbReference>
<dbReference type="InterPro" id="IPR005467">
    <property type="entry name" value="His_kinase_dom"/>
</dbReference>
<dbReference type="Pfam" id="PF08448">
    <property type="entry name" value="PAS_4"/>
    <property type="match status" value="1"/>
</dbReference>
<evidence type="ECO:0000259" key="7">
    <source>
        <dbReference type="PROSITE" id="PS50109"/>
    </source>
</evidence>
<dbReference type="SMART" id="SM00065">
    <property type="entry name" value="GAF"/>
    <property type="match status" value="1"/>
</dbReference>
<feature type="domain" description="Response regulatory" evidence="8">
    <location>
        <begin position="988"/>
        <end position="1104"/>
    </location>
</feature>
<accession>A0A0C9LZU4</accession>
<protein>
    <recommendedName>
        <fullName evidence="2">histidine kinase</fullName>
        <ecNumber evidence="2">2.7.13.3</ecNumber>
    </recommendedName>
</protein>
<dbReference type="Gene3D" id="3.30.450.20">
    <property type="entry name" value="PAS domain"/>
    <property type="match status" value="4"/>
</dbReference>
<dbReference type="Gene3D" id="1.10.287.130">
    <property type="match status" value="1"/>
</dbReference>
<comment type="caution">
    <text evidence="11">The sequence shown here is derived from an EMBL/GenBank/DDBJ whole genome shotgun (WGS) entry which is preliminary data.</text>
</comment>
<keyword evidence="3 6" id="KW-0597">Phosphoprotein</keyword>
<dbReference type="InterPro" id="IPR004358">
    <property type="entry name" value="Sig_transdc_His_kin-like_C"/>
</dbReference>
<dbReference type="InterPro" id="IPR052162">
    <property type="entry name" value="Sensor_kinase/Photoreceptor"/>
</dbReference>
<dbReference type="SMART" id="SM00448">
    <property type="entry name" value="REC"/>
    <property type="match status" value="1"/>
</dbReference>
<dbReference type="Pfam" id="PF02518">
    <property type="entry name" value="HATPase_c"/>
    <property type="match status" value="1"/>
</dbReference>
<keyword evidence="12" id="KW-1185">Reference proteome</keyword>
<dbReference type="InterPro" id="IPR003594">
    <property type="entry name" value="HATPase_dom"/>
</dbReference>